<feature type="domain" description="BPL/LPL catalytic" evidence="7">
    <location>
        <begin position="119"/>
        <end position="367"/>
    </location>
</feature>
<evidence type="ECO:0000313" key="9">
    <source>
        <dbReference type="Proteomes" id="UP001295423"/>
    </source>
</evidence>
<feature type="compositionally biased region" description="Polar residues" evidence="6">
    <location>
        <begin position="64"/>
        <end position="76"/>
    </location>
</feature>
<proteinExistence type="inferred from homology"/>
<dbReference type="Gene3D" id="3.30.930.10">
    <property type="entry name" value="Bira Bifunctional Protein, Domain 2"/>
    <property type="match status" value="1"/>
</dbReference>
<dbReference type="GO" id="GO:0009249">
    <property type="term" value="P:protein lipoylation"/>
    <property type="evidence" value="ECO:0007669"/>
    <property type="project" value="InterPro"/>
</dbReference>
<evidence type="ECO:0000256" key="3">
    <source>
        <dbReference type="ARBA" id="ARBA00012334"/>
    </source>
</evidence>
<comment type="similarity">
    <text evidence="2">Belongs to the LipB family.</text>
</comment>
<reference evidence="8" key="1">
    <citation type="submission" date="2023-08" db="EMBL/GenBank/DDBJ databases">
        <authorList>
            <person name="Audoor S."/>
            <person name="Bilcke G."/>
        </authorList>
    </citation>
    <scope>NUCLEOTIDE SEQUENCE</scope>
</reference>
<dbReference type="HAMAP" id="MF_00013">
    <property type="entry name" value="LipB"/>
    <property type="match status" value="1"/>
</dbReference>
<gene>
    <name evidence="8" type="ORF">CYCCA115_LOCUS5283</name>
</gene>
<dbReference type="PROSITE" id="PS01313">
    <property type="entry name" value="LIPB"/>
    <property type="match status" value="1"/>
</dbReference>
<dbReference type="EMBL" id="CAKOGP040000557">
    <property type="protein sequence ID" value="CAJ1936623.1"/>
    <property type="molecule type" value="Genomic_DNA"/>
</dbReference>
<feature type="region of interest" description="Disordered" evidence="6">
    <location>
        <begin position="21"/>
        <end position="40"/>
    </location>
</feature>
<dbReference type="EC" id="2.3.1.181" evidence="3"/>
<accession>A0AAD2CQ56</accession>
<dbReference type="PANTHER" id="PTHR10993">
    <property type="entry name" value="OCTANOYLTRANSFERASE"/>
    <property type="match status" value="1"/>
</dbReference>
<protein>
    <recommendedName>
        <fullName evidence="3">lipoyl(octanoyl) transferase</fullName>
        <ecNumber evidence="3">2.3.1.181</ecNumber>
    </recommendedName>
</protein>
<comment type="pathway">
    <text evidence="1">Protein modification; protein lipoylation via endogenous pathway; protein N(6)-(lipoyl)lysine from octanoyl-[acyl-carrier-protein]: step 1/2.</text>
</comment>
<dbReference type="InterPro" id="IPR000544">
    <property type="entry name" value="Octanoyltransferase"/>
</dbReference>
<keyword evidence="9" id="KW-1185">Reference proteome</keyword>
<dbReference type="SUPFAM" id="SSF55681">
    <property type="entry name" value="Class II aaRS and biotin synthetases"/>
    <property type="match status" value="1"/>
</dbReference>
<dbReference type="GO" id="GO:0033819">
    <property type="term" value="F:lipoyl(octanoyl) transferase activity"/>
    <property type="evidence" value="ECO:0007669"/>
    <property type="project" value="UniProtKB-EC"/>
</dbReference>
<dbReference type="NCBIfam" id="TIGR00214">
    <property type="entry name" value="lipB"/>
    <property type="match status" value="1"/>
</dbReference>
<evidence type="ECO:0000256" key="1">
    <source>
        <dbReference type="ARBA" id="ARBA00004821"/>
    </source>
</evidence>
<dbReference type="Pfam" id="PF21948">
    <property type="entry name" value="LplA-B_cat"/>
    <property type="match status" value="1"/>
</dbReference>
<evidence type="ECO:0000256" key="5">
    <source>
        <dbReference type="ARBA" id="ARBA00023315"/>
    </source>
</evidence>
<sequence>MYRKGPGLAAEVILPRIQNGKTKASFPLTSKPPPPQPKRTSRLIQIHNSGISVELTLGSKGQRRSMSSAASDTYPQTAPAPPLQVYSALDKGCLDYSKSWAWQHTLLSRRLAMRRALQENDSDCVLLLEHAPVYTLGRGSDEGHITFLSTSANEQEELLRVEQRQQLSRRARGPGTARLAVDRRVDDVVGNLPLDEAIQQLSDMASPVLAPNGVPIFRVERGGEVTWHGPSQLVVYPLLDLQREPYQKDLHWYLRMIEEVVIQTLKHYDIDGDRDEENTGVWVNDEKVAAVGISSSRWITTHGFALNLDPNLEYFDASMIVPCGIEGKGVTSIAKIMRERGDARIPGLQEVAVVVLEAMMDVFQLSDLQVAESPKLDNSNNKSQ</sequence>
<evidence type="ECO:0000313" key="8">
    <source>
        <dbReference type="EMBL" id="CAJ1936623.1"/>
    </source>
</evidence>
<comment type="caution">
    <text evidence="8">The sequence shown here is derived from an EMBL/GenBank/DDBJ whole genome shotgun (WGS) entry which is preliminary data.</text>
</comment>
<organism evidence="8 9">
    <name type="scientific">Cylindrotheca closterium</name>
    <dbReference type="NCBI Taxonomy" id="2856"/>
    <lineage>
        <taxon>Eukaryota</taxon>
        <taxon>Sar</taxon>
        <taxon>Stramenopiles</taxon>
        <taxon>Ochrophyta</taxon>
        <taxon>Bacillariophyta</taxon>
        <taxon>Bacillariophyceae</taxon>
        <taxon>Bacillariophycidae</taxon>
        <taxon>Bacillariales</taxon>
        <taxon>Bacillariaceae</taxon>
        <taxon>Cylindrotheca</taxon>
    </lineage>
</organism>
<evidence type="ECO:0000259" key="7">
    <source>
        <dbReference type="PROSITE" id="PS51733"/>
    </source>
</evidence>
<dbReference type="CDD" id="cd16444">
    <property type="entry name" value="LipB"/>
    <property type="match status" value="1"/>
</dbReference>
<dbReference type="InterPro" id="IPR045864">
    <property type="entry name" value="aa-tRNA-synth_II/BPL/LPL"/>
</dbReference>
<keyword evidence="5" id="KW-0012">Acyltransferase</keyword>
<name>A0AAD2CQ56_9STRA</name>
<evidence type="ECO:0000256" key="2">
    <source>
        <dbReference type="ARBA" id="ARBA00007907"/>
    </source>
</evidence>
<dbReference type="InterPro" id="IPR020605">
    <property type="entry name" value="Octanoyltransferase_CS"/>
</dbReference>
<dbReference type="Proteomes" id="UP001295423">
    <property type="component" value="Unassembled WGS sequence"/>
</dbReference>
<dbReference type="PROSITE" id="PS51733">
    <property type="entry name" value="BPL_LPL_CATALYTIC"/>
    <property type="match status" value="1"/>
</dbReference>
<evidence type="ECO:0000256" key="6">
    <source>
        <dbReference type="SAM" id="MobiDB-lite"/>
    </source>
</evidence>
<evidence type="ECO:0000256" key="4">
    <source>
        <dbReference type="ARBA" id="ARBA00022679"/>
    </source>
</evidence>
<dbReference type="InterPro" id="IPR004143">
    <property type="entry name" value="BPL_LPL_catalytic"/>
</dbReference>
<dbReference type="PANTHER" id="PTHR10993:SF7">
    <property type="entry name" value="LIPOYLTRANSFERASE 2, MITOCHONDRIAL-RELATED"/>
    <property type="match status" value="1"/>
</dbReference>
<feature type="region of interest" description="Disordered" evidence="6">
    <location>
        <begin position="57"/>
        <end position="79"/>
    </location>
</feature>
<dbReference type="AlphaFoldDB" id="A0AAD2CQ56"/>
<keyword evidence="4" id="KW-0808">Transferase</keyword>